<protein>
    <recommendedName>
        <fullName evidence="3">DUF2946 domain-containing protein</fullName>
    </recommendedName>
</protein>
<dbReference type="OrthoDB" id="7744280at2"/>
<reference evidence="1 2" key="1">
    <citation type="submission" date="2019-07" db="EMBL/GenBank/DDBJ databases">
        <title>Whole genome shotgun sequence of Rhizobium naphthalenivorans NBRC 107585.</title>
        <authorList>
            <person name="Hosoyama A."/>
            <person name="Uohara A."/>
            <person name="Ohji S."/>
            <person name="Ichikawa N."/>
        </authorList>
    </citation>
    <scope>NUCLEOTIDE SEQUENCE [LARGE SCALE GENOMIC DNA]</scope>
    <source>
        <strain evidence="1 2">NBRC 107585</strain>
    </source>
</reference>
<dbReference type="AlphaFoldDB" id="A0A512HHQ7"/>
<sequence>MSKVRWIGSGLVRVLCAFAILSLAFAHKPPQVMAAAYESASLRLPDGTFADLCISDAAIKHPLVHQFCEACALASSTVLPLPDDGAWLLGLFASLENRLGEARSGGERRFILRQRARAPPAFA</sequence>
<organism evidence="1 2">
    <name type="scientific">Ciceribacter naphthalenivorans</name>
    <dbReference type="NCBI Taxonomy" id="1118451"/>
    <lineage>
        <taxon>Bacteria</taxon>
        <taxon>Pseudomonadati</taxon>
        <taxon>Pseudomonadota</taxon>
        <taxon>Alphaproteobacteria</taxon>
        <taxon>Hyphomicrobiales</taxon>
        <taxon>Rhizobiaceae</taxon>
        <taxon>Ciceribacter</taxon>
    </lineage>
</organism>
<gene>
    <name evidence="1" type="ORF">RNA01_19180</name>
</gene>
<accession>A0A512HHQ7</accession>
<proteinExistence type="predicted"/>
<dbReference type="Proteomes" id="UP000321717">
    <property type="component" value="Unassembled WGS sequence"/>
</dbReference>
<name>A0A512HHQ7_9HYPH</name>
<keyword evidence="2" id="KW-1185">Reference proteome</keyword>
<dbReference type="RefSeq" id="WP_147179801.1">
    <property type="nucleotide sequence ID" value="NZ_BJZP01000007.1"/>
</dbReference>
<evidence type="ECO:0000313" key="1">
    <source>
        <dbReference type="EMBL" id="GEO84986.1"/>
    </source>
</evidence>
<comment type="caution">
    <text evidence="1">The sequence shown here is derived from an EMBL/GenBank/DDBJ whole genome shotgun (WGS) entry which is preliminary data.</text>
</comment>
<evidence type="ECO:0000313" key="2">
    <source>
        <dbReference type="Proteomes" id="UP000321717"/>
    </source>
</evidence>
<dbReference type="EMBL" id="BJZP01000007">
    <property type="protein sequence ID" value="GEO84986.1"/>
    <property type="molecule type" value="Genomic_DNA"/>
</dbReference>
<evidence type="ECO:0008006" key="3">
    <source>
        <dbReference type="Google" id="ProtNLM"/>
    </source>
</evidence>